<reference evidence="1" key="1">
    <citation type="submission" date="2018-01" db="EMBL/GenBank/DDBJ databases">
        <authorList>
            <person name="Clerissi C."/>
        </authorList>
    </citation>
    <scope>NUCLEOTIDE SEQUENCE</scope>
    <source>
        <strain evidence="1">Cupriavidus taiwanensis STM 3521</strain>
    </source>
</reference>
<gene>
    <name evidence="1" type="ORF">CBM2589_A20091</name>
</gene>
<dbReference type="EMBL" id="OFSP01000032">
    <property type="protein sequence ID" value="SOY60163.1"/>
    <property type="molecule type" value="Genomic_DNA"/>
</dbReference>
<evidence type="ECO:0000313" key="1">
    <source>
        <dbReference type="EMBL" id="SOY60163.1"/>
    </source>
</evidence>
<protein>
    <submittedName>
        <fullName evidence="1">Uncharacterized protein</fullName>
    </submittedName>
</protein>
<comment type="caution">
    <text evidence="1">The sequence shown here is derived from an EMBL/GenBank/DDBJ whole genome shotgun (WGS) entry which is preliminary data.</text>
</comment>
<sequence>MPPHERKIIGSGALARARYLRMPDAAALPAWIRRRAGGAGSDEGVGSVTPGACRAGSAGRGRAVHATRCRSVACLRGKPVLAAWKPPFVFCLRILVSGGGAGNMNLI</sequence>
<dbReference type="AlphaFoldDB" id="A0A375C072"/>
<accession>A0A375C072</accession>
<organism evidence="1">
    <name type="scientific">Cupriavidus taiwanensis</name>
    <dbReference type="NCBI Taxonomy" id="164546"/>
    <lineage>
        <taxon>Bacteria</taxon>
        <taxon>Pseudomonadati</taxon>
        <taxon>Pseudomonadota</taxon>
        <taxon>Betaproteobacteria</taxon>
        <taxon>Burkholderiales</taxon>
        <taxon>Burkholderiaceae</taxon>
        <taxon>Cupriavidus</taxon>
    </lineage>
</organism>
<proteinExistence type="predicted"/>
<dbReference type="Proteomes" id="UP000256297">
    <property type="component" value="Chromosome CBM2589_a"/>
</dbReference>
<name>A0A375C072_9BURK</name>